<dbReference type="EMBL" id="UOFH01000092">
    <property type="protein sequence ID" value="VAW59607.1"/>
    <property type="molecule type" value="Genomic_DNA"/>
</dbReference>
<dbReference type="PANTHER" id="PTHR44858">
    <property type="entry name" value="TETRATRICOPEPTIDE REPEAT PROTEIN 6"/>
    <property type="match status" value="1"/>
</dbReference>
<dbReference type="PROSITE" id="PS50005">
    <property type="entry name" value="TPR"/>
    <property type="match status" value="1"/>
</dbReference>
<feature type="compositionally biased region" description="Polar residues" evidence="3">
    <location>
        <begin position="28"/>
        <end position="46"/>
    </location>
</feature>
<reference evidence="4" key="1">
    <citation type="submission" date="2018-06" db="EMBL/GenBank/DDBJ databases">
        <authorList>
            <person name="Zhirakovskaya E."/>
        </authorList>
    </citation>
    <scope>NUCLEOTIDE SEQUENCE</scope>
</reference>
<dbReference type="SUPFAM" id="SSF48452">
    <property type="entry name" value="TPR-like"/>
    <property type="match status" value="1"/>
</dbReference>
<dbReference type="InterPro" id="IPR019734">
    <property type="entry name" value="TPR_rpt"/>
</dbReference>
<evidence type="ECO:0000256" key="3">
    <source>
        <dbReference type="SAM" id="MobiDB-lite"/>
    </source>
</evidence>
<dbReference type="AlphaFoldDB" id="A0A3B0X9L2"/>
<dbReference type="SMART" id="SM00028">
    <property type="entry name" value="TPR"/>
    <property type="match status" value="2"/>
</dbReference>
<name>A0A3B0X9L2_9ZZZZ</name>
<dbReference type="Pfam" id="PF13181">
    <property type="entry name" value="TPR_8"/>
    <property type="match status" value="1"/>
</dbReference>
<evidence type="ECO:0000256" key="1">
    <source>
        <dbReference type="ARBA" id="ARBA00022737"/>
    </source>
</evidence>
<keyword evidence="1" id="KW-0677">Repeat</keyword>
<evidence type="ECO:0000256" key="2">
    <source>
        <dbReference type="ARBA" id="ARBA00022803"/>
    </source>
</evidence>
<protein>
    <submittedName>
        <fullName evidence="4">Uncharacterized protein</fullName>
    </submittedName>
</protein>
<dbReference type="InterPro" id="IPR013105">
    <property type="entry name" value="TPR_2"/>
</dbReference>
<dbReference type="Pfam" id="PF07719">
    <property type="entry name" value="TPR_2"/>
    <property type="match status" value="1"/>
</dbReference>
<sequence length="202" mass="23020">MTPTQSNKLFLLLIVFLMTLTSCAQNESKTPSAAQSNAPRNTSVSTTDRETYKNGVTALYKNNLSQAQRIFNEFIRSQPNLAGGYSNLALIHFKKKEFDKSLKQVNKALSLNPKQAQALNLRAQIYVINGEIHKAKDDYLLAVKYKPNYINAQYNLALLYDIYLQEIKLAIKHYQIYMTLLKKPDEATKEWISHLEGTLKDA</sequence>
<organism evidence="4">
    <name type="scientific">hydrothermal vent metagenome</name>
    <dbReference type="NCBI Taxonomy" id="652676"/>
    <lineage>
        <taxon>unclassified sequences</taxon>
        <taxon>metagenomes</taxon>
        <taxon>ecological metagenomes</taxon>
    </lineage>
</organism>
<accession>A0A3B0X9L2</accession>
<proteinExistence type="predicted"/>
<dbReference type="InterPro" id="IPR050498">
    <property type="entry name" value="Ycf3"/>
</dbReference>
<dbReference type="InterPro" id="IPR011990">
    <property type="entry name" value="TPR-like_helical_dom_sf"/>
</dbReference>
<dbReference type="Gene3D" id="1.25.40.10">
    <property type="entry name" value="Tetratricopeptide repeat domain"/>
    <property type="match status" value="1"/>
</dbReference>
<evidence type="ECO:0000313" key="4">
    <source>
        <dbReference type="EMBL" id="VAW59607.1"/>
    </source>
</evidence>
<keyword evidence="2" id="KW-0802">TPR repeat</keyword>
<dbReference type="PANTHER" id="PTHR44858:SF1">
    <property type="entry name" value="UDP-N-ACETYLGLUCOSAMINE--PEPTIDE N-ACETYLGLUCOSAMINYLTRANSFERASE SPINDLY-RELATED"/>
    <property type="match status" value="1"/>
</dbReference>
<gene>
    <name evidence="4" type="ORF">MNBD_GAMMA08-2629</name>
</gene>
<feature type="region of interest" description="Disordered" evidence="3">
    <location>
        <begin position="28"/>
        <end position="48"/>
    </location>
</feature>